<comment type="caution">
    <text evidence="3">The sequence shown here is derived from an EMBL/GenBank/DDBJ whole genome shotgun (WGS) entry which is preliminary data.</text>
</comment>
<evidence type="ECO:0000313" key="4">
    <source>
        <dbReference type="Proteomes" id="UP001293593"/>
    </source>
</evidence>
<evidence type="ECO:0000313" key="3">
    <source>
        <dbReference type="EMBL" id="KAK4261079.1"/>
    </source>
</evidence>
<gene>
    <name evidence="3" type="ORF">QN277_004129</name>
</gene>
<dbReference type="InterPro" id="IPR016140">
    <property type="entry name" value="Bifunc_inhib/LTP/seed_store"/>
</dbReference>
<keyword evidence="4" id="KW-1185">Reference proteome</keyword>
<dbReference type="PANTHER" id="PTHR33122:SF69">
    <property type="entry name" value="LIPID TRANSFER PROTEIN"/>
    <property type="match status" value="1"/>
</dbReference>
<reference evidence="3" key="1">
    <citation type="submission" date="2023-10" db="EMBL/GenBank/DDBJ databases">
        <title>Chromosome-level genome of the transformable northern wattle, Acacia crassicarpa.</title>
        <authorList>
            <person name="Massaro I."/>
            <person name="Sinha N.R."/>
            <person name="Poethig S."/>
            <person name="Leichty A.R."/>
        </authorList>
    </citation>
    <scope>NUCLEOTIDE SEQUENCE</scope>
    <source>
        <strain evidence="3">Acra3RX</strain>
        <tissue evidence="3">Leaf</tissue>
    </source>
</reference>
<dbReference type="AlphaFoldDB" id="A0AAE1JXC0"/>
<dbReference type="Pfam" id="PF00234">
    <property type="entry name" value="Tryp_alpha_amyl"/>
    <property type="match status" value="1"/>
</dbReference>
<feature type="domain" description="Bifunctional inhibitor/plant lipid transfer protein/seed storage helical" evidence="2">
    <location>
        <begin position="33"/>
        <end position="98"/>
    </location>
</feature>
<evidence type="ECO:0000256" key="1">
    <source>
        <dbReference type="SAM" id="SignalP"/>
    </source>
</evidence>
<sequence length="101" mass="11334">MKKFICLVLLLAIVAIAGVEAHGYGVCGKFSPDRMLTHVLRHCAKPARDLTAPVTPNCCEPLSQVSEECFYAIINSDTWKYSGIDQRIAFTIPRRCHLIHY</sequence>
<evidence type="ECO:0000259" key="2">
    <source>
        <dbReference type="Pfam" id="PF00234"/>
    </source>
</evidence>
<dbReference type="Proteomes" id="UP001293593">
    <property type="component" value="Unassembled WGS sequence"/>
</dbReference>
<dbReference type="GO" id="GO:0005504">
    <property type="term" value="F:fatty acid binding"/>
    <property type="evidence" value="ECO:0007669"/>
    <property type="project" value="InterPro"/>
</dbReference>
<keyword evidence="1" id="KW-0732">Signal</keyword>
<protein>
    <recommendedName>
        <fullName evidence="2">Bifunctional inhibitor/plant lipid transfer protein/seed storage helical domain-containing protein</fullName>
    </recommendedName>
</protein>
<dbReference type="PANTHER" id="PTHR33122">
    <property type="entry name" value="LIPID BINDING PROTEIN-RELATED"/>
    <property type="match status" value="1"/>
</dbReference>
<organism evidence="3 4">
    <name type="scientific">Acacia crassicarpa</name>
    <name type="common">northern wattle</name>
    <dbReference type="NCBI Taxonomy" id="499986"/>
    <lineage>
        <taxon>Eukaryota</taxon>
        <taxon>Viridiplantae</taxon>
        <taxon>Streptophyta</taxon>
        <taxon>Embryophyta</taxon>
        <taxon>Tracheophyta</taxon>
        <taxon>Spermatophyta</taxon>
        <taxon>Magnoliopsida</taxon>
        <taxon>eudicotyledons</taxon>
        <taxon>Gunneridae</taxon>
        <taxon>Pentapetalae</taxon>
        <taxon>rosids</taxon>
        <taxon>fabids</taxon>
        <taxon>Fabales</taxon>
        <taxon>Fabaceae</taxon>
        <taxon>Caesalpinioideae</taxon>
        <taxon>mimosoid clade</taxon>
        <taxon>Acacieae</taxon>
        <taxon>Acacia</taxon>
    </lineage>
</organism>
<dbReference type="Gene3D" id="1.10.110.10">
    <property type="entry name" value="Plant lipid-transfer and hydrophobic proteins"/>
    <property type="match status" value="1"/>
</dbReference>
<proteinExistence type="predicted"/>
<dbReference type="InterPro" id="IPR036312">
    <property type="entry name" value="Bifun_inhib/LTP/seed_sf"/>
</dbReference>
<dbReference type="EMBL" id="JAWXYG010000010">
    <property type="protein sequence ID" value="KAK4261079.1"/>
    <property type="molecule type" value="Genomic_DNA"/>
</dbReference>
<dbReference type="SUPFAM" id="SSF47699">
    <property type="entry name" value="Bifunctional inhibitor/lipid-transfer protein/seed storage 2S albumin"/>
    <property type="match status" value="1"/>
</dbReference>
<name>A0AAE1JXC0_9FABA</name>
<dbReference type="GO" id="GO:0009627">
    <property type="term" value="P:systemic acquired resistance"/>
    <property type="evidence" value="ECO:0007669"/>
    <property type="project" value="InterPro"/>
</dbReference>
<accession>A0AAE1JXC0</accession>
<feature type="signal peptide" evidence="1">
    <location>
        <begin position="1"/>
        <end position="21"/>
    </location>
</feature>
<dbReference type="InterPro" id="IPR039265">
    <property type="entry name" value="DIR1-like"/>
</dbReference>
<feature type="chain" id="PRO_5042227921" description="Bifunctional inhibitor/plant lipid transfer protein/seed storage helical domain-containing protein" evidence="1">
    <location>
        <begin position="22"/>
        <end position="101"/>
    </location>
</feature>